<evidence type="ECO:0000256" key="2">
    <source>
        <dbReference type="ARBA" id="ARBA00022801"/>
    </source>
</evidence>
<keyword evidence="2" id="KW-0378">Hydrolase</keyword>
<dbReference type="GO" id="GO:0005829">
    <property type="term" value="C:cytosol"/>
    <property type="evidence" value="ECO:0007669"/>
    <property type="project" value="TreeGrafter"/>
</dbReference>
<keyword evidence="6" id="KW-1185">Reference proteome</keyword>
<dbReference type="NCBIfam" id="NF006602">
    <property type="entry name" value="PRK09146.1"/>
    <property type="match status" value="1"/>
</dbReference>
<dbReference type="GO" id="GO:0008408">
    <property type="term" value="F:3'-5' exonuclease activity"/>
    <property type="evidence" value="ECO:0007669"/>
    <property type="project" value="TreeGrafter"/>
</dbReference>
<dbReference type="EMBL" id="FLOB01000001">
    <property type="protein sequence ID" value="SBS24637.1"/>
    <property type="molecule type" value="Genomic_DNA"/>
</dbReference>
<dbReference type="Pfam" id="PF00929">
    <property type="entry name" value="RNase_T"/>
    <property type="match status" value="1"/>
</dbReference>
<dbReference type="InterPro" id="IPR013520">
    <property type="entry name" value="Ribonucl_H"/>
</dbReference>
<keyword evidence="5" id="KW-0548">Nucleotidyltransferase</keyword>
<keyword evidence="5" id="KW-0808">Transferase</keyword>
<dbReference type="CDD" id="cd06127">
    <property type="entry name" value="DEDDh"/>
    <property type="match status" value="1"/>
</dbReference>
<evidence type="ECO:0000313" key="5">
    <source>
        <dbReference type="EMBL" id="SBS24637.1"/>
    </source>
</evidence>
<evidence type="ECO:0000256" key="3">
    <source>
        <dbReference type="ARBA" id="ARBA00022839"/>
    </source>
</evidence>
<protein>
    <submittedName>
        <fullName evidence="5">DNA polymerase III PolC-type</fullName>
        <ecNumber evidence="5">2.7.7.7</ecNumber>
    </submittedName>
</protein>
<dbReference type="Gene3D" id="3.30.420.10">
    <property type="entry name" value="Ribonuclease H-like superfamily/Ribonuclease H"/>
    <property type="match status" value="1"/>
</dbReference>
<keyword evidence="1" id="KW-0540">Nuclease</keyword>
<dbReference type="AlphaFoldDB" id="A0A1A8T0K7"/>
<organism evidence="5 6">
    <name type="scientific">Marinomonas spartinae</name>
    <dbReference type="NCBI Taxonomy" id="1792290"/>
    <lineage>
        <taxon>Bacteria</taxon>
        <taxon>Pseudomonadati</taxon>
        <taxon>Pseudomonadota</taxon>
        <taxon>Gammaproteobacteria</taxon>
        <taxon>Oceanospirillales</taxon>
        <taxon>Oceanospirillaceae</taxon>
        <taxon>Marinomonas</taxon>
    </lineage>
</organism>
<dbReference type="SUPFAM" id="SSF53098">
    <property type="entry name" value="Ribonuclease H-like"/>
    <property type="match status" value="1"/>
</dbReference>
<dbReference type="SMART" id="SM00479">
    <property type="entry name" value="EXOIII"/>
    <property type="match status" value="1"/>
</dbReference>
<sequence length="245" mass="28294">MPNRVIPFMKTKSDTTPTKDWQAMFRDWAQEAPEGPLKRYYEAGTIAMDTPLKDVPMLALDLETTGLDSRTDEIISVGSVPMDHRIIRCNGSGYWMAKPECSLNPESVTIHEITHTELEEAPRLHHIFENILEALSNKVVVVHCVAIERQFLLEASLKIYGFPLYFPVLDTMDIERKYHTKLPWWKRIIGKKPSLRLDACRQYYHLPRYKAHHALTDALSSAELLQAQIAYHMDATNDPISKYWL</sequence>
<dbReference type="GO" id="GO:0003887">
    <property type="term" value="F:DNA-directed DNA polymerase activity"/>
    <property type="evidence" value="ECO:0007669"/>
    <property type="project" value="UniProtKB-EC"/>
</dbReference>
<dbReference type="PANTHER" id="PTHR30231:SF4">
    <property type="entry name" value="PROTEIN NEN2"/>
    <property type="match status" value="1"/>
</dbReference>
<dbReference type="STRING" id="1792290.MSP8886_00036"/>
<dbReference type="PANTHER" id="PTHR30231">
    <property type="entry name" value="DNA POLYMERASE III SUBUNIT EPSILON"/>
    <property type="match status" value="1"/>
</dbReference>
<reference evidence="5 6" key="1">
    <citation type="submission" date="2016-06" db="EMBL/GenBank/DDBJ databases">
        <authorList>
            <person name="Kjaerup R.B."/>
            <person name="Dalgaard T.S."/>
            <person name="Juul-Madsen H.R."/>
        </authorList>
    </citation>
    <scope>NUCLEOTIDE SEQUENCE [LARGE SCALE GENOMIC DNA]</scope>
    <source>
        <strain evidence="5 6">CECT 8886</strain>
    </source>
</reference>
<feature type="domain" description="Exonuclease" evidence="4">
    <location>
        <begin position="56"/>
        <end position="234"/>
    </location>
</feature>
<keyword evidence="3" id="KW-0269">Exonuclease</keyword>
<proteinExistence type="predicted"/>
<gene>
    <name evidence="5" type="primary">polC</name>
    <name evidence="5" type="ORF">MSP8886_00036</name>
</gene>
<dbReference type="GO" id="GO:0003676">
    <property type="term" value="F:nucleic acid binding"/>
    <property type="evidence" value="ECO:0007669"/>
    <property type="project" value="InterPro"/>
</dbReference>
<dbReference type="Proteomes" id="UP000092544">
    <property type="component" value="Unassembled WGS sequence"/>
</dbReference>
<evidence type="ECO:0000256" key="1">
    <source>
        <dbReference type="ARBA" id="ARBA00022722"/>
    </source>
</evidence>
<name>A0A1A8T0K7_9GAMM</name>
<accession>A0A1A8T0K7</accession>
<dbReference type="InterPro" id="IPR036397">
    <property type="entry name" value="RNaseH_sf"/>
</dbReference>
<dbReference type="EC" id="2.7.7.7" evidence="5"/>
<evidence type="ECO:0000313" key="6">
    <source>
        <dbReference type="Proteomes" id="UP000092544"/>
    </source>
</evidence>
<dbReference type="InterPro" id="IPR012337">
    <property type="entry name" value="RNaseH-like_sf"/>
</dbReference>
<evidence type="ECO:0000259" key="4">
    <source>
        <dbReference type="SMART" id="SM00479"/>
    </source>
</evidence>